<evidence type="ECO:0000313" key="3">
    <source>
        <dbReference type="Proteomes" id="UP000053048"/>
    </source>
</evidence>
<dbReference type="AlphaFoldDB" id="A0A0W0IG77"/>
<dbReference type="InterPro" id="IPR015867">
    <property type="entry name" value="N-reg_PII/ATP_PRibTrfase_C"/>
</dbReference>
<dbReference type="Pfam" id="PF02641">
    <property type="entry name" value="DUF190"/>
    <property type="match status" value="1"/>
</dbReference>
<comment type="similarity">
    <text evidence="1">Belongs to the UPF0166 family.</text>
</comment>
<protein>
    <submittedName>
        <fullName evidence="2">Uncharacterized protein</fullName>
    </submittedName>
</protein>
<comment type="caution">
    <text evidence="2">The sequence shown here is derived from an EMBL/GenBank/DDBJ whole genome shotgun (WGS) entry which is preliminary data.</text>
</comment>
<keyword evidence="3" id="KW-1185">Reference proteome</keyword>
<name>A0A0W0IG77_PSEVI</name>
<sequence>MKAFLVTFFTQQNRRYQGKMLGDWVVDLAKEMGLRGATLSTGIEGFGHTGRLHSSHFFELADQPTEIRMAITEDESEQLFKRLELEDISLFYIFARPSHLPSSPGAWRYASSPVSGIARYRGQAARIPARPR</sequence>
<dbReference type="EMBL" id="LKEJ01000004">
    <property type="protein sequence ID" value="KTB72201.1"/>
    <property type="molecule type" value="Genomic_DNA"/>
</dbReference>
<dbReference type="Proteomes" id="UP000053048">
    <property type="component" value="Unassembled WGS sequence"/>
</dbReference>
<dbReference type="InterPro" id="IPR011322">
    <property type="entry name" value="N-reg_PII-like_a/b"/>
</dbReference>
<organism evidence="2 3">
    <name type="scientific">Pseudomonas viridiflava ICMP 13104</name>
    <dbReference type="NCBI Taxonomy" id="1198305"/>
    <lineage>
        <taxon>Bacteria</taxon>
        <taxon>Pseudomonadati</taxon>
        <taxon>Pseudomonadota</taxon>
        <taxon>Gammaproteobacteria</taxon>
        <taxon>Pseudomonadales</taxon>
        <taxon>Pseudomonadaceae</taxon>
        <taxon>Pseudomonas</taxon>
    </lineage>
</organism>
<dbReference type="SUPFAM" id="SSF54913">
    <property type="entry name" value="GlnB-like"/>
    <property type="match status" value="1"/>
</dbReference>
<evidence type="ECO:0000256" key="1">
    <source>
        <dbReference type="ARBA" id="ARBA00010554"/>
    </source>
</evidence>
<proteinExistence type="inferred from homology"/>
<accession>A0A0W0IG77</accession>
<gene>
    <name evidence="2" type="ORF">AO067_08125</name>
</gene>
<evidence type="ECO:0000313" key="2">
    <source>
        <dbReference type="EMBL" id="KTB72201.1"/>
    </source>
</evidence>
<dbReference type="InterPro" id="IPR003793">
    <property type="entry name" value="UPF0166"/>
</dbReference>
<dbReference type="Gene3D" id="3.30.70.120">
    <property type="match status" value="1"/>
</dbReference>
<reference evidence="2 3" key="1">
    <citation type="submission" date="2015-09" db="EMBL/GenBank/DDBJ databases">
        <title>Genome sequence of ICMP 13104.</title>
        <authorList>
            <person name="Visnovsky S."/>
            <person name="Lu A."/>
            <person name="Panda P."/>
            <person name="Pitman A."/>
        </authorList>
    </citation>
    <scope>NUCLEOTIDE SEQUENCE [LARGE SCALE GENOMIC DNA]</scope>
    <source>
        <strain evidence="2 3">ICMP 13104</strain>
    </source>
</reference>